<evidence type="ECO:0000259" key="1">
    <source>
        <dbReference type="Pfam" id="PF00294"/>
    </source>
</evidence>
<accession>A0ABR4GIK0</accession>
<organism evidence="2 3">
    <name type="scientific">Aspergillus keveii</name>
    <dbReference type="NCBI Taxonomy" id="714993"/>
    <lineage>
        <taxon>Eukaryota</taxon>
        <taxon>Fungi</taxon>
        <taxon>Dikarya</taxon>
        <taxon>Ascomycota</taxon>
        <taxon>Pezizomycotina</taxon>
        <taxon>Eurotiomycetes</taxon>
        <taxon>Eurotiomycetidae</taxon>
        <taxon>Eurotiales</taxon>
        <taxon>Aspergillaceae</taxon>
        <taxon>Aspergillus</taxon>
        <taxon>Aspergillus subgen. Nidulantes</taxon>
    </lineage>
</organism>
<reference evidence="2 3" key="1">
    <citation type="submission" date="2024-07" db="EMBL/GenBank/DDBJ databases">
        <title>Section-level genome sequencing and comparative genomics of Aspergillus sections Usti and Cavernicolus.</title>
        <authorList>
            <consortium name="Lawrence Berkeley National Laboratory"/>
            <person name="Nybo J.L."/>
            <person name="Vesth T.C."/>
            <person name="Theobald S."/>
            <person name="Frisvad J.C."/>
            <person name="Larsen T.O."/>
            <person name="Kjaerboelling I."/>
            <person name="Rothschild-Mancinelli K."/>
            <person name="Lyhne E.K."/>
            <person name="Kogle M.E."/>
            <person name="Barry K."/>
            <person name="Clum A."/>
            <person name="Na H."/>
            <person name="Ledsgaard L."/>
            <person name="Lin J."/>
            <person name="Lipzen A."/>
            <person name="Kuo A."/>
            <person name="Riley R."/>
            <person name="Mondo S."/>
            <person name="Labutti K."/>
            <person name="Haridas S."/>
            <person name="Pangalinan J."/>
            <person name="Salamov A.A."/>
            <person name="Simmons B.A."/>
            <person name="Magnuson J.K."/>
            <person name="Chen J."/>
            <person name="Drula E."/>
            <person name="Henrissat B."/>
            <person name="Wiebenga A."/>
            <person name="Lubbers R.J."/>
            <person name="Gomes A.C."/>
            <person name="Makela M.R."/>
            <person name="Stajich J."/>
            <person name="Grigoriev I.V."/>
            <person name="Mortensen U.H."/>
            <person name="De Vries R.P."/>
            <person name="Baker S.E."/>
            <person name="Andersen M.R."/>
        </authorList>
    </citation>
    <scope>NUCLEOTIDE SEQUENCE [LARGE SCALE GENOMIC DNA]</scope>
    <source>
        <strain evidence="2 3">CBS 209.92</strain>
    </source>
</reference>
<feature type="domain" description="Carbohydrate kinase PfkB" evidence="1">
    <location>
        <begin position="35"/>
        <end position="324"/>
    </location>
</feature>
<keyword evidence="3" id="KW-1185">Reference proteome</keyword>
<dbReference type="PANTHER" id="PTHR47098:SF1">
    <property type="entry name" value="PFKB FAMILY CARBOHYDRATE KINASE SUPERFAMILY (AFU_ORTHOLOGUE AFUA_4G09500)"/>
    <property type="match status" value="1"/>
</dbReference>
<dbReference type="InterPro" id="IPR029056">
    <property type="entry name" value="Ribokinase-like"/>
</dbReference>
<comment type="caution">
    <text evidence="2">The sequence shown here is derived from an EMBL/GenBank/DDBJ whole genome shotgun (WGS) entry which is preliminary data.</text>
</comment>
<gene>
    <name evidence="2" type="ORF">BJX66DRAFT_333566</name>
</gene>
<name>A0ABR4GIK0_9EURO</name>
<proteinExistence type="predicted"/>
<dbReference type="SUPFAM" id="SSF53613">
    <property type="entry name" value="Ribokinase-like"/>
    <property type="match status" value="1"/>
</dbReference>
<protein>
    <submittedName>
        <fullName evidence="2">Ribokinase-like protein</fullName>
    </submittedName>
</protein>
<dbReference type="Proteomes" id="UP001610563">
    <property type="component" value="Unassembled WGS sequence"/>
</dbReference>
<sequence>MDLTANSQISFLSLGLVVLDEIRLPGQEPLDNVLGGSGAYATLGARLFSPVPASQSLGLLLRVGGDFPESTMGTLERWDVRLFMDKESEKRSTRGLLEYQDTTFGPKTFKYTTNPLHVSVRRLETTPLITSKAFHFLESPQAITDRVPELLASRTTSSFKREPALIIWEPAPLFCKAENLTPCVQVLHKGTVDVFSPNHIELASLFGEDSTCDKAKIESLARRVLDSCTRLHPGAKMTKLPTIVIRAGEHGCLICDHDLKSTWLPPFYESGPEGGHNPRVVDPTGAGNAFLGGYAVGYLTTGDHIEAACYGTVAASFALEQVGVPVLVAGRDGETWNGERVLGRLEGYRRRVGIARNEPNVVD</sequence>
<evidence type="ECO:0000313" key="3">
    <source>
        <dbReference type="Proteomes" id="UP001610563"/>
    </source>
</evidence>
<dbReference type="Gene3D" id="3.40.1190.20">
    <property type="match status" value="1"/>
</dbReference>
<dbReference type="PANTHER" id="PTHR47098">
    <property type="entry name" value="PROTEIN MAK32"/>
    <property type="match status" value="1"/>
</dbReference>
<dbReference type="Pfam" id="PF00294">
    <property type="entry name" value="PfkB"/>
    <property type="match status" value="1"/>
</dbReference>
<evidence type="ECO:0000313" key="2">
    <source>
        <dbReference type="EMBL" id="KAL2798893.1"/>
    </source>
</evidence>
<dbReference type="InterPro" id="IPR011611">
    <property type="entry name" value="PfkB_dom"/>
</dbReference>
<dbReference type="EMBL" id="JBFTWV010000010">
    <property type="protein sequence ID" value="KAL2798893.1"/>
    <property type="molecule type" value="Genomic_DNA"/>
</dbReference>